<evidence type="ECO:0000313" key="3">
    <source>
        <dbReference type="Proteomes" id="UP000321940"/>
    </source>
</evidence>
<protein>
    <submittedName>
        <fullName evidence="2">Uncharacterized protein</fullName>
    </submittedName>
</protein>
<dbReference type="AlphaFoldDB" id="A0A5B9CZR1"/>
<proteinExistence type="predicted"/>
<accession>A0A5B9CZR1</accession>
<reference evidence="2 3" key="1">
    <citation type="journal article" date="2020" name="Int. J. Syst. Evol. Microbiol.">
        <title>Bartonella kosoyi sp. nov. and Bartonella krasnovii sp. nov., two novel species closely related to the zoonotic Bartonella elizabethae, isolated from black rats and wild desert rodent-fleas.</title>
        <authorList>
            <person name="Gutierrez R."/>
            <person name="Shalit T."/>
            <person name="Markus B."/>
            <person name="Yuan C."/>
            <person name="Nachum-Biala Y."/>
            <person name="Elad D."/>
            <person name="Harrus S."/>
        </authorList>
    </citation>
    <scope>NUCLEOTIDE SEQUENCE [LARGE SCALE GENOMIC DNA]</scope>
    <source>
        <strain evidence="2 3">Tel Aviv</strain>
    </source>
</reference>
<keyword evidence="3" id="KW-1185">Reference proteome</keyword>
<dbReference type="RefSeq" id="WP_150222321.1">
    <property type="nucleotide sequence ID" value="NZ_CP031843.2"/>
</dbReference>
<dbReference type="KEGG" id="bky:D1093_09435"/>
<organism evidence="2 3">
    <name type="scientific">Bartonella kosoyi</name>
    <dbReference type="NCBI Taxonomy" id="2133959"/>
    <lineage>
        <taxon>Bacteria</taxon>
        <taxon>Pseudomonadati</taxon>
        <taxon>Pseudomonadota</taxon>
        <taxon>Alphaproteobacteria</taxon>
        <taxon>Hyphomicrobiales</taxon>
        <taxon>Bartonellaceae</taxon>
        <taxon>Bartonella</taxon>
    </lineage>
</organism>
<name>A0A5B9CZR1_9HYPH</name>
<dbReference type="EMBL" id="CP031843">
    <property type="protein sequence ID" value="QEE09775.1"/>
    <property type="molecule type" value="Genomic_DNA"/>
</dbReference>
<evidence type="ECO:0000256" key="1">
    <source>
        <dbReference type="SAM" id="MobiDB-lite"/>
    </source>
</evidence>
<feature type="region of interest" description="Disordered" evidence="1">
    <location>
        <begin position="43"/>
        <end position="64"/>
    </location>
</feature>
<gene>
    <name evidence="2" type="ORF">D1093_09435</name>
</gene>
<dbReference type="Proteomes" id="UP000321940">
    <property type="component" value="Chromosome"/>
</dbReference>
<sequence>MRGKAFITRQKQGGKAGGCWRRMQAGGLVRVKVFWENGGRFWGAPRRGSGSALGQDVGESERDV</sequence>
<evidence type="ECO:0000313" key="2">
    <source>
        <dbReference type="EMBL" id="QEE09775.1"/>
    </source>
</evidence>